<reference evidence="3 4" key="1">
    <citation type="submission" date="2019-12" db="EMBL/GenBank/DDBJ databases">
        <title>Draft genome sequence of the ascomycete Xylaria multiplex DSM 110363.</title>
        <authorList>
            <person name="Buettner E."/>
            <person name="Kellner H."/>
        </authorList>
    </citation>
    <scope>NUCLEOTIDE SEQUENCE [LARGE SCALE GENOMIC DNA]</scope>
    <source>
        <strain evidence="3 4">DSM 110363</strain>
    </source>
</reference>
<dbReference type="Gene3D" id="3.40.50.1820">
    <property type="entry name" value="alpha/beta hydrolase"/>
    <property type="match status" value="1"/>
</dbReference>
<feature type="domain" description="Alpha/beta hydrolase fold-3" evidence="2">
    <location>
        <begin position="62"/>
        <end position="274"/>
    </location>
</feature>
<accession>A0A7C8MST5</accession>
<dbReference type="Pfam" id="PF07859">
    <property type="entry name" value="Abhydrolase_3"/>
    <property type="match status" value="1"/>
</dbReference>
<proteinExistence type="predicted"/>
<evidence type="ECO:0000313" key="3">
    <source>
        <dbReference type="EMBL" id="KAF2972772.1"/>
    </source>
</evidence>
<dbReference type="InterPro" id="IPR013094">
    <property type="entry name" value="AB_hydrolase_3"/>
</dbReference>
<sequence>MSVVVSEHKKAKERHSLAEPAAENLYSGILNSSVCKPAPVGGLWYPAPLQEGSPNLDEEKLVLHFPGGAFVLAFGQEMYGRTVSKAMSQYLGASRTFFAQYRPSVDDATRFPAALQDVVTFYGYILSLGVKPHNVILSGDSAAGNLVIALLRHLETSSNLPLPGGAIVWSPWVHVTPHAGEDYESSKNAANDCLTAPLLQWGVEAYFPKHEPTPEELAYISPLHHPFLTRVPLIIHSGTAEAFFDTIEEFAKQMIDVDGNRVKFHFTNFASHNLIMAYDGVGLEHEVESILRDASSYFWQ</sequence>
<organism evidence="3 4">
    <name type="scientific">Xylaria multiplex</name>
    <dbReference type="NCBI Taxonomy" id="323545"/>
    <lineage>
        <taxon>Eukaryota</taxon>
        <taxon>Fungi</taxon>
        <taxon>Dikarya</taxon>
        <taxon>Ascomycota</taxon>
        <taxon>Pezizomycotina</taxon>
        <taxon>Sordariomycetes</taxon>
        <taxon>Xylariomycetidae</taxon>
        <taxon>Xylariales</taxon>
        <taxon>Xylariaceae</taxon>
        <taxon>Xylaria</taxon>
    </lineage>
</organism>
<dbReference type="EMBL" id="WUBL01000004">
    <property type="protein sequence ID" value="KAF2972772.1"/>
    <property type="molecule type" value="Genomic_DNA"/>
</dbReference>
<dbReference type="GO" id="GO:0016787">
    <property type="term" value="F:hydrolase activity"/>
    <property type="evidence" value="ECO:0007669"/>
    <property type="project" value="UniProtKB-KW"/>
</dbReference>
<dbReference type="OrthoDB" id="2152029at2759"/>
<dbReference type="InterPro" id="IPR050300">
    <property type="entry name" value="GDXG_lipolytic_enzyme"/>
</dbReference>
<dbReference type="Proteomes" id="UP000481858">
    <property type="component" value="Unassembled WGS sequence"/>
</dbReference>
<evidence type="ECO:0000259" key="2">
    <source>
        <dbReference type="Pfam" id="PF07859"/>
    </source>
</evidence>
<dbReference type="InterPro" id="IPR029058">
    <property type="entry name" value="AB_hydrolase_fold"/>
</dbReference>
<dbReference type="PANTHER" id="PTHR48081:SF17">
    <property type="entry name" value="ALPHA_BETA HYDROLASE FOLD-3 DOMAIN-CONTAINING PROTEIN"/>
    <property type="match status" value="1"/>
</dbReference>
<keyword evidence="1" id="KW-0378">Hydrolase</keyword>
<dbReference type="InParanoid" id="A0A7C8MST5"/>
<gene>
    <name evidence="3" type="ORF">GQX73_g778</name>
</gene>
<dbReference type="AlphaFoldDB" id="A0A7C8MST5"/>
<evidence type="ECO:0000256" key="1">
    <source>
        <dbReference type="ARBA" id="ARBA00022801"/>
    </source>
</evidence>
<evidence type="ECO:0000313" key="4">
    <source>
        <dbReference type="Proteomes" id="UP000481858"/>
    </source>
</evidence>
<name>A0A7C8MST5_9PEZI</name>
<keyword evidence="4" id="KW-1185">Reference proteome</keyword>
<dbReference type="PANTHER" id="PTHR48081">
    <property type="entry name" value="AB HYDROLASE SUPERFAMILY PROTEIN C4A8.06C"/>
    <property type="match status" value="1"/>
</dbReference>
<dbReference type="SUPFAM" id="SSF53474">
    <property type="entry name" value="alpha/beta-Hydrolases"/>
    <property type="match status" value="1"/>
</dbReference>
<comment type="caution">
    <text evidence="3">The sequence shown here is derived from an EMBL/GenBank/DDBJ whole genome shotgun (WGS) entry which is preliminary data.</text>
</comment>
<protein>
    <recommendedName>
        <fullName evidence="2">Alpha/beta hydrolase fold-3 domain-containing protein</fullName>
    </recommendedName>
</protein>